<organism evidence="1 2">
    <name type="scientific">Rhynchosporium graminicola</name>
    <dbReference type="NCBI Taxonomy" id="2792576"/>
    <lineage>
        <taxon>Eukaryota</taxon>
        <taxon>Fungi</taxon>
        <taxon>Dikarya</taxon>
        <taxon>Ascomycota</taxon>
        <taxon>Pezizomycotina</taxon>
        <taxon>Leotiomycetes</taxon>
        <taxon>Helotiales</taxon>
        <taxon>Ploettnerulaceae</taxon>
        <taxon>Rhynchosporium</taxon>
    </lineage>
</organism>
<dbReference type="PANTHER" id="PTHR42085">
    <property type="entry name" value="F-BOX DOMAIN-CONTAINING PROTEIN"/>
    <property type="match status" value="1"/>
</dbReference>
<dbReference type="InterPro" id="IPR038883">
    <property type="entry name" value="AN11006-like"/>
</dbReference>
<gene>
    <name evidence="1" type="ORF">RCO7_14370</name>
</gene>
<dbReference type="Proteomes" id="UP000178129">
    <property type="component" value="Unassembled WGS sequence"/>
</dbReference>
<dbReference type="AlphaFoldDB" id="A0A1E1KBP3"/>
<protein>
    <recommendedName>
        <fullName evidence="3">F-box domain-containing protein</fullName>
    </recommendedName>
</protein>
<dbReference type="PANTHER" id="PTHR42085:SF8">
    <property type="entry name" value="F-BOX DOMAIN-CONTAINING PROTEIN"/>
    <property type="match status" value="1"/>
</dbReference>
<sequence>MPKPFRILDLPPEIRYKIYILICTSSLQSISLSTVSSPFREPIHPSFPKNLLLANSQLYQELRPLYFTCNQFSLTIRRRNEDWGYFLSSQFQDNRRQIRSLRVMIIRWGTKDFFCKTLCPVLEDCVLNGKLRSLDVVVKKGFLKSLGKGEGFENWKRLSTLLRDPYLERVRLWEGRCEDDGDEGLEGLRDVTELLKTCENAAYL</sequence>
<reference evidence="2" key="1">
    <citation type="submission" date="2016-03" db="EMBL/GenBank/DDBJ databases">
        <authorList>
            <person name="Ploux O."/>
        </authorList>
    </citation>
    <scope>NUCLEOTIDE SEQUENCE [LARGE SCALE GENOMIC DNA]</scope>
    <source>
        <strain evidence="2">UK7</strain>
    </source>
</reference>
<name>A0A1E1KBP3_9HELO</name>
<keyword evidence="2" id="KW-1185">Reference proteome</keyword>
<dbReference type="InParanoid" id="A0A1E1KBP3"/>
<proteinExistence type="predicted"/>
<dbReference type="EMBL" id="FJUW01000010">
    <property type="protein sequence ID" value="CZS95360.1"/>
    <property type="molecule type" value="Genomic_DNA"/>
</dbReference>
<accession>A0A1E1KBP3</accession>
<evidence type="ECO:0008006" key="3">
    <source>
        <dbReference type="Google" id="ProtNLM"/>
    </source>
</evidence>
<evidence type="ECO:0000313" key="1">
    <source>
        <dbReference type="EMBL" id="CZS95360.1"/>
    </source>
</evidence>
<comment type="caution">
    <text evidence="1">The sequence shown here is derived from an EMBL/GenBank/DDBJ whole genome shotgun (WGS) entry which is preliminary data.</text>
</comment>
<evidence type="ECO:0000313" key="2">
    <source>
        <dbReference type="Proteomes" id="UP000178129"/>
    </source>
</evidence>